<dbReference type="Proteomes" id="UP000779574">
    <property type="component" value="Unassembled WGS sequence"/>
</dbReference>
<feature type="compositionally biased region" description="Polar residues" evidence="2">
    <location>
        <begin position="1"/>
        <end position="14"/>
    </location>
</feature>
<evidence type="ECO:0000256" key="2">
    <source>
        <dbReference type="SAM" id="MobiDB-lite"/>
    </source>
</evidence>
<feature type="non-terminal residue" evidence="3">
    <location>
        <position position="81"/>
    </location>
</feature>
<organism evidence="3 4">
    <name type="scientific">Aureobasidium melanogenum</name>
    <name type="common">Aureobasidium pullulans var. melanogenum</name>
    <dbReference type="NCBI Taxonomy" id="46634"/>
    <lineage>
        <taxon>Eukaryota</taxon>
        <taxon>Fungi</taxon>
        <taxon>Dikarya</taxon>
        <taxon>Ascomycota</taxon>
        <taxon>Pezizomycotina</taxon>
        <taxon>Dothideomycetes</taxon>
        <taxon>Dothideomycetidae</taxon>
        <taxon>Dothideales</taxon>
        <taxon>Saccotheciaceae</taxon>
        <taxon>Aureobasidium</taxon>
    </lineage>
</organism>
<protein>
    <submittedName>
        <fullName evidence="3">Uncharacterized protein</fullName>
    </submittedName>
</protein>
<keyword evidence="1" id="KW-0175">Coiled coil</keyword>
<reference evidence="3" key="2">
    <citation type="submission" date="2021-08" db="EMBL/GenBank/DDBJ databases">
        <authorList>
            <person name="Gostincar C."/>
            <person name="Sun X."/>
            <person name="Song Z."/>
            <person name="Gunde-Cimerman N."/>
        </authorList>
    </citation>
    <scope>NUCLEOTIDE SEQUENCE</scope>
    <source>
        <strain evidence="3">EXF-9911</strain>
    </source>
</reference>
<comment type="caution">
    <text evidence="3">The sequence shown here is derived from an EMBL/GenBank/DDBJ whole genome shotgun (WGS) entry which is preliminary data.</text>
</comment>
<gene>
    <name evidence="3" type="ORF">KCU76_g2467</name>
</gene>
<dbReference type="EMBL" id="JAHFXF010000060">
    <property type="protein sequence ID" value="KAG9698152.1"/>
    <property type="molecule type" value="Genomic_DNA"/>
</dbReference>
<proteinExistence type="predicted"/>
<name>A0A9P8EV14_AURME</name>
<reference evidence="3" key="1">
    <citation type="journal article" date="2021" name="J Fungi (Basel)">
        <title>Virulence traits and population genomics of the black yeast Aureobasidium melanogenum.</title>
        <authorList>
            <person name="Cernosa A."/>
            <person name="Sun X."/>
            <person name="Gostincar C."/>
            <person name="Fang C."/>
            <person name="Gunde-Cimerman N."/>
            <person name="Song Z."/>
        </authorList>
    </citation>
    <scope>NUCLEOTIDE SEQUENCE</scope>
    <source>
        <strain evidence="3">EXF-9911</strain>
    </source>
</reference>
<feature type="region of interest" description="Disordered" evidence="2">
    <location>
        <begin position="1"/>
        <end position="32"/>
    </location>
</feature>
<accession>A0A9P8EV14</accession>
<sequence length="81" mass="9028">MSTTQDTSAASQLESAPPDDSNNATNTTMTTEENLRAKIKMLETQLQASQEENARLKKALKIEAEFREAIRKAFEKLNSPN</sequence>
<feature type="coiled-coil region" evidence="1">
    <location>
        <begin position="32"/>
        <end position="59"/>
    </location>
</feature>
<dbReference type="OrthoDB" id="3933311at2759"/>
<evidence type="ECO:0000313" key="3">
    <source>
        <dbReference type="EMBL" id="KAG9698152.1"/>
    </source>
</evidence>
<evidence type="ECO:0000313" key="4">
    <source>
        <dbReference type="Proteomes" id="UP000779574"/>
    </source>
</evidence>
<dbReference type="AlphaFoldDB" id="A0A9P8EV14"/>
<feature type="compositionally biased region" description="Low complexity" evidence="2">
    <location>
        <begin position="22"/>
        <end position="32"/>
    </location>
</feature>
<evidence type="ECO:0000256" key="1">
    <source>
        <dbReference type="SAM" id="Coils"/>
    </source>
</evidence>